<evidence type="ECO:0000256" key="4">
    <source>
        <dbReference type="SAM" id="MobiDB-lite"/>
    </source>
</evidence>
<accession>A0ABD1S1Z8</accession>
<evidence type="ECO:0000313" key="6">
    <source>
        <dbReference type="Proteomes" id="UP001604277"/>
    </source>
</evidence>
<dbReference type="SUPFAM" id="SSF52058">
    <property type="entry name" value="L domain-like"/>
    <property type="match status" value="1"/>
</dbReference>
<keyword evidence="2" id="KW-0732">Signal</keyword>
<comment type="subcellular location">
    <subcellularLocation>
        <location evidence="1">Membrane</location>
        <topology evidence="1">Single-pass type I membrane protein</topology>
    </subcellularLocation>
</comment>
<reference evidence="6" key="1">
    <citation type="submission" date="2024-07" db="EMBL/GenBank/DDBJ databases">
        <title>Two chromosome-level genome assemblies of Korean endemic species Abeliophyllum distichum and Forsythia ovata (Oleaceae).</title>
        <authorList>
            <person name="Jang H."/>
        </authorList>
    </citation>
    <scope>NUCLEOTIDE SEQUENCE [LARGE SCALE GENOMIC DNA]</scope>
</reference>
<organism evidence="5 6">
    <name type="scientific">Forsythia ovata</name>
    <dbReference type="NCBI Taxonomy" id="205694"/>
    <lineage>
        <taxon>Eukaryota</taxon>
        <taxon>Viridiplantae</taxon>
        <taxon>Streptophyta</taxon>
        <taxon>Embryophyta</taxon>
        <taxon>Tracheophyta</taxon>
        <taxon>Spermatophyta</taxon>
        <taxon>Magnoliopsida</taxon>
        <taxon>eudicotyledons</taxon>
        <taxon>Gunneridae</taxon>
        <taxon>Pentapetalae</taxon>
        <taxon>asterids</taxon>
        <taxon>lamiids</taxon>
        <taxon>Lamiales</taxon>
        <taxon>Oleaceae</taxon>
        <taxon>Forsythieae</taxon>
        <taxon>Forsythia</taxon>
    </lineage>
</organism>
<dbReference type="InterPro" id="IPR051716">
    <property type="entry name" value="Plant_RL_S/T_kinase"/>
</dbReference>
<feature type="compositionally biased region" description="Polar residues" evidence="4">
    <location>
        <begin position="19"/>
        <end position="29"/>
    </location>
</feature>
<protein>
    <submittedName>
        <fullName evidence="5">LRR receptor-like serine/threonine-protein kinase</fullName>
    </submittedName>
</protein>
<gene>
    <name evidence="5" type="ORF">Fot_37715</name>
</gene>
<keyword evidence="6" id="KW-1185">Reference proteome</keyword>
<evidence type="ECO:0000256" key="1">
    <source>
        <dbReference type="ARBA" id="ARBA00004479"/>
    </source>
</evidence>
<feature type="region of interest" description="Disordered" evidence="4">
    <location>
        <begin position="9"/>
        <end position="29"/>
    </location>
</feature>
<evidence type="ECO:0000256" key="3">
    <source>
        <dbReference type="ARBA" id="ARBA00023170"/>
    </source>
</evidence>
<comment type="caution">
    <text evidence="5">The sequence shown here is derived from an EMBL/GenBank/DDBJ whole genome shotgun (WGS) entry which is preliminary data.</text>
</comment>
<dbReference type="Gene3D" id="3.80.10.10">
    <property type="entry name" value="Ribonuclease Inhibitor"/>
    <property type="match status" value="1"/>
</dbReference>
<keyword evidence="3" id="KW-0675">Receptor</keyword>
<dbReference type="Proteomes" id="UP001604277">
    <property type="component" value="Unassembled WGS sequence"/>
</dbReference>
<evidence type="ECO:0000256" key="2">
    <source>
        <dbReference type="ARBA" id="ARBA00022729"/>
    </source>
</evidence>
<dbReference type="PANTHER" id="PTHR48053">
    <property type="entry name" value="LEUCINE RICH REPEAT FAMILY PROTEIN, EXPRESSED"/>
    <property type="match status" value="1"/>
</dbReference>
<proteinExistence type="predicted"/>
<sequence length="121" mass="13308">MVDTLITASNIQNEHEVETTQTPNTSTGNIDVTSPPELNHSSNFLGGSIPSEIINLQAAILVYLSLNQFSGIIPSTIGELQKLVTFSLEHNKLQRSIHDSIGRMLNLENLDLFHNSHCLVD</sequence>
<dbReference type="EMBL" id="JBFOLJ010000011">
    <property type="protein sequence ID" value="KAL2493958.1"/>
    <property type="molecule type" value="Genomic_DNA"/>
</dbReference>
<dbReference type="GO" id="GO:0016020">
    <property type="term" value="C:membrane"/>
    <property type="evidence" value="ECO:0007669"/>
    <property type="project" value="UniProtKB-SubCell"/>
</dbReference>
<name>A0ABD1S1Z8_9LAMI</name>
<dbReference type="PANTHER" id="PTHR48053:SF47">
    <property type="entry name" value="RECEPTOR KINASE-LIKE PROTEIN XA21"/>
    <property type="match status" value="1"/>
</dbReference>
<dbReference type="AlphaFoldDB" id="A0ABD1S1Z8"/>
<evidence type="ECO:0000313" key="5">
    <source>
        <dbReference type="EMBL" id="KAL2493958.1"/>
    </source>
</evidence>
<dbReference type="InterPro" id="IPR032675">
    <property type="entry name" value="LRR_dom_sf"/>
</dbReference>